<gene>
    <name evidence="1" type="ORF">JCGZ_06577</name>
</gene>
<evidence type="ECO:0000313" key="1">
    <source>
        <dbReference type="EMBL" id="KDP46066.1"/>
    </source>
</evidence>
<evidence type="ECO:0000313" key="2">
    <source>
        <dbReference type="Proteomes" id="UP000027138"/>
    </source>
</evidence>
<name>A0A067LC50_JATCU</name>
<dbReference type="Proteomes" id="UP000027138">
    <property type="component" value="Unassembled WGS sequence"/>
</dbReference>
<dbReference type="AlphaFoldDB" id="A0A067LC50"/>
<dbReference type="EMBL" id="KK914220">
    <property type="protein sequence ID" value="KDP46066.1"/>
    <property type="molecule type" value="Genomic_DNA"/>
</dbReference>
<organism evidence="1 2">
    <name type="scientific">Jatropha curcas</name>
    <name type="common">Barbados nut</name>
    <dbReference type="NCBI Taxonomy" id="180498"/>
    <lineage>
        <taxon>Eukaryota</taxon>
        <taxon>Viridiplantae</taxon>
        <taxon>Streptophyta</taxon>
        <taxon>Embryophyta</taxon>
        <taxon>Tracheophyta</taxon>
        <taxon>Spermatophyta</taxon>
        <taxon>Magnoliopsida</taxon>
        <taxon>eudicotyledons</taxon>
        <taxon>Gunneridae</taxon>
        <taxon>Pentapetalae</taxon>
        <taxon>rosids</taxon>
        <taxon>fabids</taxon>
        <taxon>Malpighiales</taxon>
        <taxon>Euphorbiaceae</taxon>
        <taxon>Crotonoideae</taxon>
        <taxon>Jatropheae</taxon>
        <taxon>Jatropha</taxon>
    </lineage>
</organism>
<sequence>MENGWFNALPHAAILTIAEKVAANGPIDICNLQLMYAIGLKEVWLCTRSRLAKEHVNLGKLIHYPIYTRDVKMEQIEKCACLVTSAHLLLGMF</sequence>
<keyword evidence="2" id="KW-1185">Reference proteome</keyword>
<proteinExistence type="predicted"/>
<reference evidence="1 2" key="1">
    <citation type="journal article" date="2014" name="PLoS ONE">
        <title>Global Analysis of Gene Expression Profiles in Physic Nut (Jatropha curcas L.) Seedlings Exposed to Salt Stress.</title>
        <authorList>
            <person name="Zhang L."/>
            <person name="Zhang C."/>
            <person name="Wu P."/>
            <person name="Chen Y."/>
            <person name="Li M."/>
            <person name="Jiang H."/>
            <person name="Wu G."/>
        </authorList>
    </citation>
    <scope>NUCLEOTIDE SEQUENCE [LARGE SCALE GENOMIC DNA]</scope>
    <source>
        <strain evidence="2">cv. GZQX0401</strain>
        <tissue evidence="1">Young leaves</tissue>
    </source>
</reference>
<accession>A0A067LC50</accession>
<protein>
    <submittedName>
        <fullName evidence="1">Uncharacterized protein</fullName>
    </submittedName>
</protein>